<dbReference type="GO" id="GO:0031578">
    <property type="term" value="P:mitotic spindle orientation checkpoint signaling"/>
    <property type="evidence" value="ECO:0007669"/>
    <property type="project" value="TreeGrafter"/>
</dbReference>
<comment type="caution">
    <text evidence="1">The sequence shown here is derived from an EMBL/GenBank/DDBJ whole genome shotgun (WGS) entry which is preliminary data.</text>
</comment>
<dbReference type="GeneID" id="64857159"/>
<dbReference type="RefSeq" id="XP_041406019.1">
    <property type="nucleotide sequence ID" value="XM_041550085.1"/>
</dbReference>
<sequence length="730" mass="83698">MISEERVVLDSAVARISNLLTRLGETEQVNDDFYNDLTKFYDELYGLNKILATYLKLDPGNFLNEMANAASLKDIFSEVAEQFENIEPTLCDIVDLIDKDDVIITFNSSEMDTATIAQLLKECNEVTNNNKSVMKSLKDIIGTYLDFNEILDNHIGTIDEIVNESLNQLFEIYDERNGSPIRHYPLFTLDKIIRLLSRDTSDDRLLTKNGRRIHSNQPNIIEEPTFPTFTAADVSVSQKFLQLQKTLIPIEKSLIEILPQRIELFDSRSFKYTDDLTIILNSKYKTVMVNYKYLTREVRALKLELIDNRWNFIFENLNRELKIRINSVETNYNDLKSQTFSDRISSKQKQKLERDTQIISKTFNTIYKALEFSLLKTEIASEINDLAEVWINLRGLTDDYLESVPSLSDNEALNVIRERAKANREKISKEDLNFYKPPRISSYNSRDETTTDEEPDAANLTIESIANNLRQFSLTSNLKRHDTNDKTLVTGQMSMKKMTKPLIIPSITSTTSGTTISSEITDELLAMRDDLTYPSFGNRALNIGTKHGDDKFPALPDYKEATSSKLEPPQKFNEPPLMYQLEDNNSDYESDLESSRIDVPISNLKEKMGKRFSDLANDGKIRNKPSENVLLDPIVDKIKYSAADMEVMENNKLKYYALQITLIPRIGIPGNCCDNRNVSLPPAATIFHTPPRFDYSKSLEYNSHILQGSVRRKLKQPTLMSQLLTPLSRR</sequence>
<dbReference type="GO" id="GO:0005938">
    <property type="term" value="C:cell cortex"/>
    <property type="evidence" value="ECO:0007669"/>
    <property type="project" value="TreeGrafter"/>
</dbReference>
<keyword evidence="2" id="KW-1185">Reference proteome</keyword>
<dbReference type="GO" id="GO:0043332">
    <property type="term" value="C:mating projection tip"/>
    <property type="evidence" value="ECO:0007669"/>
    <property type="project" value="TreeGrafter"/>
</dbReference>
<accession>A0A8H2VEQ3</accession>
<dbReference type="EMBL" id="CAEFZW010000004">
    <property type="protein sequence ID" value="CAB4254175.1"/>
    <property type="molecule type" value="Genomic_DNA"/>
</dbReference>
<dbReference type="GO" id="GO:0051293">
    <property type="term" value="P:establishment of spindle localization"/>
    <property type="evidence" value="ECO:0007669"/>
    <property type="project" value="TreeGrafter"/>
</dbReference>
<dbReference type="AlphaFoldDB" id="A0A8H2VEQ3"/>
<gene>
    <name evidence="1" type="ORF">KABA2_04S00220</name>
</gene>
<reference evidence="1 2" key="1">
    <citation type="submission" date="2020-05" db="EMBL/GenBank/DDBJ databases">
        <authorList>
            <person name="Casaregola S."/>
            <person name="Devillers H."/>
            <person name="Grondin C."/>
        </authorList>
    </citation>
    <scope>NUCLEOTIDE SEQUENCE [LARGE SCALE GENOMIC DNA]</scope>
    <source>
        <strain evidence="1 2">CLIB 1767</strain>
    </source>
</reference>
<dbReference type="PANTHER" id="PTHR37271">
    <property type="entry name" value="KARYOGAMY PROTEIN KAR9"/>
    <property type="match status" value="1"/>
</dbReference>
<dbReference type="Pfam" id="PF08580">
    <property type="entry name" value="KAR9"/>
    <property type="match status" value="1"/>
</dbReference>
<protein>
    <submittedName>
        <fullName evidence="1">Similar to Saccharomyces cerevisiae YPL269W KAR9 Karyogamy protein required for correct positioning of the mitotic spindle and for orienting cytoplasmic microtubules</fullName>
    </submittedName>
</protein>
<dbReference type="GO" id="GO:0030473">
    <property type="term" value="P:nuclear migration along microtubule"/>
    <property type="evidence" value="ECO:0007669"/>
    <property type="project" value="TreeGrafter"/>
</dbReference>
<name>A0A8H2VEQ3_9SACH</name>
<dbReference type="InterPro" id="IPR013889">
    <property type="entry name" value="Karyogamy_KAR9"/>
</dbReference>
<dbReference type="Proteomes" id="UP000644660">
    <property type="component" value="Unassembled WGS sequence"/>
</dbReference>
<proteinExistence type="predicted"/>
<dbReference type="OrthoDB" id="5559380at2759"/>
<dbReference type="PANTHER" id="PTHR37271:SF1">
    <property type="entry name" value="KARYOGAMY PROTEIN KAR9"/>
    <property type="match status" value="1"/>
</dbReference>
<dbReference type="GO" id="GO:0005816">
    <property type="term" value="C:spindle pole body"/>
    <property type="evidence" value="ECO:0007669"/>
    <property type="project" value="TreeGrafter"/>
</dbReference>
<evidence type="ECO:0000313" key="1">
    <source>
        <dbReference type="EMBL" id="CAB4254175.1"/>
    </source>
</evidence>
<evidence type="ECO:0000313" key="2">
    <source>
        <dbReference type="Proteomes" id="UP000644660"/>
    </source>
</evidence>
<organism evidence="1 2">
    <name type="scientific">Maudiozyma barnettii</name>
    <dbReference type="NCBI Taxonomy" id="61262"/>
    <lineage>
        <taxon>Eukaryota</taxon>
        <taxon>Fungi</taxon>
        <taxon>Dikarya</taxon>
        <taxon>Ascomycota</taxon>
        <taxon>Saccharomycotina</taxon>
        <taxon>Saccharomycetes</taxon>
        <taxon>Saccharomycetales</taxon>
        <taxon>Saccharomycetaceae</taxon>
        <taxon>Maudiozyma</taxon>
    </lineage>
</organism>